<dbReference type="GO" id="GO:0000155">
    <property type="term" value="F:phosphorelay sensor kinase activity"/>
    <property type="evidence" value="ECO:0007669"/>
    <property type="project" value="InterPro"/>
</dbReference>
<dbReference type="Pfam" id="PF07730">
    <property type="entry name" value="HisKA_3"/>
    <property type="match status" value="1"/>
</dbReference>
<dbReference type="AlphaFoldDB" id="A0A1I5R7P9"/>
<dbReference type="InterPro" id="IPR003594">
    <property type="entry name" value="HATPase_dom"/>
</dbReference>
<dbReference type="OrthoDB" id="9797605at2"/>
<dbReference type="PROSITE" id="PS50109">
    <property type="entry name" value="HIS_KIN"/>
    <property type="match status" value="1"/>
</dbReference>
<organism evidence="6 7">
    <name type="scientific">Geopseudomonas sagittaria</name>
    <dbReference type="NCBI Taxonomy" id="1135990"/>
    <lineage>
        <taxon>Bacteria</taxon>
        <taxon>Pseudomonadati</taxon>
        <taxon>Pseudomonadota</taxon>
        <taxon>Gammaproteobacteria</taxon>
        <taxon>Pseudomonadales</taxon>
        <taxon>Pseudomonadaceae</taxon>
        <taxon>Geopseudomonas</taxon>
    </lineage>
</organism>
<dbReference type="SUPFAM" id="SSF55874">
    <property type="entry name" value="ATPase domain of HSP90 chaperone/DNA topoisomerase II/histidine kinase"/>
    <property type="match status" value="1"/>
</dbReference>
<evidence type="ECO:0000256" key="3">
    <source>
        <dbReference type="ARBA" id="ARBA00023012"/>
    </source>
</evidence>
<protein>
    <submittedName>
        <fullName evidence="6">Histidine kinase</fullName>
    </submittedName>
</protein>
<dbReference type="Pfam" id="PF02518">
    <property type="entry name" value="HATPase_c"/>
    <property type="match status" value="1"/>
</dbReference>
<dbReference type="PANTHER" id="PTHR24421">
    <property type="entry name" value="NITRATE/NITRITE SENSOR PROTEIN NARX-RELATED"/>
    <property type="match status" value="1"/>
</dbReference>
<feature type="domain" description="Histidine kinase" evidence="5">
    <location>
        <begin position="395"/>
        <end position="488"/>
    </location>
</feature>
<dbReference type="PANTHER" id="PTHR24421:SF55">
    <property type="entry name" value="SENSOR HISTIDINE KINASE YDFH"/>
    <property type="match status" value="1"/>
</dbReference>
<dbReference type="InterPro" id="IPR011712">
    <property type="entry name" value="Sig_transdc_His_kin_sub3_dim/P"/>
</dbReference>
<reference evidence="7" key="1">
    <citation type="submission" date="2016-10" db="EMBL/GenBank/DDBJ databases">
        <authorList>
            <person name="Varghese N."/>
            <person name="Submissions S."/>
        </authorList>
    </citation>
    <scope>NUCLEOTIDE SEQUENCE [LARGE SCALE GENOMIC DNA]</scope>
    <source>
        <strain evidence="7">JCM 18195</strain>
    </source>
</reference>
<name>A0A1I5R7P9_9GAMM</name>
<keyword evidence="4" id="KW-0472">Membrane</keyword>
<keyword evidence="2 6" id="KW-0418">Kinase</keyword>
<evidence type="ECO:0000256" key="4">
    <source>
        <dbReference type="SAM" id="Phobius"/>
    </source>
</evidence>
<feature type="transmembrane region" description="Helical" evidence="4">
    <location>
        <begin position="214"/>
        <end position="233"/>
    </location>
</feature>
<gene>
    <name evidence="6" type="ORF">SAMN05216229_103209</name>
</gene>
<evidence type="ECO:0000313" key="6">
    <source>
        <dbReference type="EMBL" id="SFP54543.1"/>
    </source>
</evidence>
<dbReference type="InterPro" id="IPR036890">
    <property type="entry name" value="HATPase_C_sf"/>
</dbReference>
<dbReference type="InterPro" id="IPR005467">
    <property type="entry name" value="His_kinase_dom"/>
</dbReference>
<evidence type="ECO:0000259" key="5">
    <source>
        <dbReference type="PROSITE" id="PS50109"/>
    </source>
</evidence>
<dbReference type="CDD" id="cd16917">
    <property type="entry name" value="HATPase_UhpB-NarQ-NarX-like"/>
    <property type="match status" value="1"/>
</dbReference>
<keyword evidence="1" id="KW-0808">Transferase</keyword>
<dbReference type="EMBL" id="FOXM01000003">
    <property type="protein sequence ID" value="SFP54543.1"/>
    <property type="molecule type" value="Genomic_DNA"/>
</dbReference>
<dbReference type="GO" id="GO:0046983">
    <property type="term" value="F:protein dimerization activity"/>
    <property type="evidence" value="ECO:0007669"/>
    <property type="project" value="InterPro"/>
</dbReference>
<evidence type="ECO:0000256" key="1">
    <source>
        <dbReference type="ARBA" id="ARBA00022679"/>
    </source>
</evidence>
<proteinExistence type="predicted"/>
<evidence type="ECO:0000256" key="2">
    <source>
        <dbReference type="ARBA" id="ARBA00022777"/>
    </source>
</evidence>
<keyword evidence="7" id="KW-1185">Reference proteome</keyword>
<dbReference type="Proteomes" id="UP000243084">
    <property type="component" value="Unassembled WGS sequence"/>
</dbReference>
<keyword evidence="3" id="KW-0902">Two-component regulatory system</keyword>
<dbReference type="RefSeq" id="WP_092429013.1">
    <property type="nucleotide sequence ID" value="NZ_FOXM01000003.1"/>
</dbReference>
<evidence type="ECO:0000313" key="7">
    <source>
        <dbReference type="Proteomes" id="UP000243084"/>
    </source>
</evidence>
<dbReference type="InterPro" id="IPR050482">
    <property type="entry name" value="Sensor_HK_TwoCompSys"/>
</dbReference>
<accession>A0A1I5R7P9</accession>
<dbReference type="GO" id="GO:0016020">
    <property type="term" value="C:membrane"/>
    <property type="evidence" value="ECO:0007669"/>
    <property type="project" value="InterPro"/>
</dbReference>
<dbReference type="Gene3D" id="1.20.5.1930">
    <property type="match status" value="1"/>
</dbReference>
<keyword evidence="4" id="KW-0812">Transmembrane</keyword>
<keyword evidence="4" id="KW-1133">Transmembrane helix</keyword>
<sequence>MSADAQVESNTTASSQSELQLALPARPAWRRWLAASRRSTQFVIAAALILGVTMSFVGNLVSQQIRLAAAHSAGEGAAIYMEAYLDEYIQELTSARQLSSASIQAIDSLMRDTSLKQHVVSVKIWLPDGTNIYSSSKLPEYPRSPMDEIRQALQGRIVTGLSELENEEHAYERSLNIPLYETYVPLREVGSGRVLAVGEFYEMEHEIGSIHQEVWVTIGGATLAMLTLLFFIVRRGDRIIEQQQVALCRQMNAQAELHRQNELLQQKVTRANHEFATINELTHRRLGADLHDGPAQLLTLILLRLDELSAIRDRCPQSAACASEALETIRSAAQESLREIRDISRGLALPEINALNLEEELRLVTQRHEQRTQTQVQLTLDSLPAEVALPYKICIYRLVQEALNNAFRHAGGREQRVRTSWQGGVLEVEIADGGDGIAEAPLHSQRHDRVRLGLVGMRYRVESLGGLFSIDSAPGQGTRIRVRFNLAAAHSAAAPVTA</sequence>
<dbReference type="Gene3D" id="3.30.565.10">
    <property type="entry name" value="Histidine kinase-like ATPase, C-terminal domain"/>
    <property type="match status" value="1"/>
</dbReference>
<feature type="transmembrane region" description="Helical" evidence="4">
    <location>
        <begin position="40"/>
        <end position="61"/>
    </location>
</feature>